<evidence type="ECO:0000313" key="1">
    <source>
        <dbReference type="EMBL" id="KAG0141754.1"/>
    </source>
</evidence>
<reference evidence="1" key="1">
    <citation type="submission" date="2013-11" db="EMBL/GenBank/DDBJ databases">
        <title>Genome sequence of the fusiform rust pathogen reveals effectors for host alternation and coevolution with pine.</title>
        <authorList>
            <consortium name="DOE Joint Genome Institute"/>
            <person name="Smith K."/>
            <person name="Pendleton A."/>
            <person name="Kubisiak T."/>
            <person name="Anderson C."/>
            <person name="Salamov A."/>
            <person name="Aerts A."/>
            <person name="Riley R."/>
            <person name="Clum A."/>
            <person name="Lindquist E."/>
            <person name="Ence D."/>
            <person name="Campbell M."/>
            <person name="Kronenberg Z."/>
            <person name="Feau N."/>
            <person name="Dhillon B."/>
            <person name="Hamelin R."/>
            <person name="Burleigh J."/>
            <person name="Smith J."/>
            <person name="Yandell M."/>
            <person name="Nelson C."/>
            <person name="Grigoriev I."/>
            <person name="Davis J."/>
        </authorList>
    </citation>
    <scope>NUCLEOTIDE SEQUENCE</scope>
    <source>
        <strain evidence="1">G11</strain>
    </source>
</reference>
<protein>
    <submittedName>
        <fullName evidence="1">Uncharacterized protein</fullName>
    </submittedName>
</protein>
<proteinExistence type="predicted"/>
<dbReference type="OrthoDB" id="2506087at2759"/>
<organism evidence="1 2">
    <name type="scientific">Cronartium quercuum f. sp. fusiforme G11</name>
    <dbReference type="NCBI Taxonomy" id="708437"/>
    <lineage>
        <taxon>Eukaryota</taxon>
        <taxon>Fungi</taxon>
        <taxon>Dikarya</taxon>
        <taxon>Basidiomycota</taxon>
        <taxon>Pucciniomycotina</taxon>
        <taxon>Pucciniomycetes</taxon>
        <taxon>Pucciniales</taxon>
        <taxon>Coleosporiaceae</taxon>
        <taxon>Cronartium</taxon>
    </lineage>
</organism>
<keyword evidence="2" id="KW-1185">Reference proteome</keyword>
<gene>
    <name evidence="1" type="ORF">CROQUDRAFT_135966</name>
</gene>
<evidence type="ECO:0000313" key="2">
    <source>
        <dbReference type="Proteomes" id="UP000886653"/>
    </source>
</evidence>
<accession>A0A9P6NCP3</accession>
<dbReference type="Proteomes" id="UP000886653">
    <property type="component" value="Unassembled WGS sequence"/>
</dbReference>
<sequence>MHAEQFVGLDPDWKKHNVPPRDWQKIQEQTQELWDMAKHPDNISWFDTQSSEYGIHDSLNLPFVKEIQELHQDNTARKRKDLGNHKGKHSGGILEYCDELETKYRVHMFNPFLWLLGFNGHLDMPVKFLHVVLLGIIKYLYHEPWKIFLNHSTQKFFPNGELSIVQG</sequence>
<dbReference type="EMBL" id="MU167372">
    <property type="protein sequence ID" value="KAG0141754.1"/>
    <property type="molecule type" value="Genomic_DNA"/>
</dbReference>
<dbReference type="AlphaFoldDB" id="A0A9P6NCP3"/>
<comment type="caution">
    <text evidence="1">The sequence shown here is derived from an EMBL/GenBank/DDBJ whole genome shotgun (WGS) entry which is preliminary data.</text>
</comment>
<name>A0A9P6NCP3_9BASI</name>